<dbReference type="EMBL" id="BSDY01000005">
    <property type="protein sequence ID" value="GLI55822.1"/>
    <property type="molecule type" value="Genomic_DNA"/>
</dbReference>
<accession>A0A9W6GKF6</accession>
<dbReference type="Proteomes" id="UP001144471">
    <property type="component" value="Unassembled WGS sequence"/>
</dbReference>
<evidence type="ECO:0000313" key="4">
    <source>
        <dbReference type="Proteomes" id="UP001144471"/>
    </source>
</evidence>
<dbReference type="InterPro" id="IPR025117">
    <property type="entry name" value="DUF4037"/>
</dbReference>
<evidence type="ECO:0000313" key="3">
    <source>
        <dbReference type="EMBL" id="GLI55822.1"/>
    </source>
</evidence>
<dbReference type="Pfam" id="PF18765">
    <property type="entry name" value="Polbeta"/>
    <property type="match status" value="1"/>
</dbReference>
<sequence>MIEKVISEFKRCSEVEAIALGGSRGSGKGDEYSDYDIYIYLTGDLDRERRREILERYCTYMEVGNQFWEEEDDCILNNGIDMELIYRRIEDIEGNLRYVVDSCGSCMGYTTCFWENVVNSKILYDRTGRLGELAEKYRVEYPEELKRNIVEKNHRLLKDYMPSLYYQIEKSIKRNDLVAINHRLTEFLALYFDIIYALNGEKHRGEKRMLEITREFALLPENYEDLIEDLFKFIYRDNSKFLITLDRICHNLYNLLKKEGYDVTFESYGE</sequence>
<feature type="domain" description="Polymerase beta nucleotidyltransferase" evidence="2">
    <location>
        <begin position="3"/>
        <end position="55"/>
    </location>
</feature>
<protein>
    <submittedName>
        <fullName evidence="3">Nucleotidyltransferase</fullName>
    </submittedName>
</protein>
<gene>
    <name evidence="3" type="ORF">PM10SUCC1_13360</name>
</gene>
<feature type="domain" description="DUF4037" evidence="1">
    <location>
        <begin position="117"/>
        <end position="200"/>
    </location>
</feature>
<dbReference type="AlphaFoldDB" id="A0A9W6GKF6"/>
<reference evidence="3" key="1">
    <citation type="submission" date="2022-12" db="EMBL/GenBank/DDBJ databases">
        <title>Reference genome sequencing for broad-spectrum identification of bacterial and archaeal isolates by mass spectrometry.</title>
        <authorList>
            <person name="Sekiguchi Y."/>
            <person name="Tourlousse D.M."/>
        </authorList>
    </citation>
    <scope>NUCLEOTIDE SEQUENCE</scope>
    <source>
        <strain evidence="3">10succ1</strain>
    </source>
</reference>
<dbReference type="SUPFAM" id="SSF81301">
    <property type="entry name" value="Nucleotidyltransferase"/>
    <property type="match status" value="1"/>
</dbReference>
<organism evidence="3 4">
    <name type="scientific">Propionigenium maris DSM 9537</name>
    <dbReference type="NCBI Taxonomy" id="1123000"/>
    <lineage>
        <taxon>Bacteria</taxon>
        <taxon>Fusobacteriati</taxon>
        <taxon>Fusobacteriota</taxon>
        <taxon>Fusobacteriia</taxon>
        <taxon>Fusobacteriales</taxon>
        <taxon>Fusobacteriaceae</taxon>
        <taxon>Propionigenium</taxon>
    </lineage>
</organism>
<comment type="caution">
    <text evidence="3">The sequence shown here is derived from an EMBL/GenBank/DDBJ whole genome shotgun (WGS) entry which is preliminary data.</text>
</comment>
<dbReference type="CDD" id="cd05403">
    <property type="entry name" value="NT_KNTase_like"/>
    <property type="match status" value="1"/>
</dbReference>
<dbReference type="Pfam" id="PF13228">
    <property type="entry name" value="DUF4037"/>
    <property type="match status" value="1"/>
</dbReference>
<evidence type="ECO:0000259" key="2">
    <source>
        <dbReference type="Pfam" id="PF18765"/>
    </source>
</evidence>
<dbReference type="InterPro" id="IPR041633">
    <property type="entry name" value="Polbeta"/>
</dbReference>
<dbReference type="Gene3D" id="3.30.460.10">
    <property type="entry name" value="Beta Polymerase, domain 2"/>
    <property type="match status" value="1"/>
</dbReference>
<dbReference type="InterPro" id="IPR043519">
    <property type="entry name" value="NT_sf"/>
</dbReference>
<name>A0A9W6GKF6_9FUSO</name>
<proteinExistence type="predicted"/>
<evidence type="ECO:0000259" key="1">
    <source>
        <dbReference type="Pfam" id="PF13228"/>
    </source>
</evidence>
<keyword evidence="4" id="KW-1185">Reference proteome</keyword>